<keyword evidence="2" id="KW-1185">Reference proteome</keyword>
<dbReference type="AlphaFoldDB" id="A0AAV7M8K2"/>
<dbReference type="EMBL" id="JANPWB010000014">
    <property type="protein sequence ID" value="KAJ1100095.1"/>
    <property type="molecule type" value="Genomic_DNA"/>
</dbReference>
<name>A0AAV7M8K2_PLEWA</name>
<evidence type="ECO:0000313" key="2">
    <source>
        <dbReference type="Proteomes" id="UP001066276"/>
    </source>
</evidence>
<sequence length="101" mass="10922">MSRFLMPSPCGAPGELRGIAARTRRLLVHQGHREGVPGPFRVFTLPRAVQGATVGQGMAAGRLLATRLQETLLGRCVDFEEGHKKTNSVCCLTLFAIGVYD</sequence>
<proteinExistence type="predicted"/>
<comment type="caution">
    <text evidence="1">The sequence shown here is derived from an EMBL/GenBank/DDBJ whole genome shotgun (WGS) entry which is preliminary data.</text>
</comment>
<organism evidence="1 2">
    <name type="scientific">Pleurodeles waltl</name>
    <name type="common">Iberian ribbed newt</name>
    <dbReference type="NCBI Taxonomy" id="8319"/>
    <lineage>
        <taxon>Eukaryota</taxon>
        <taxon>Metazoa</taxon>
        <taxon>Chordata</taxon>
        <taxon>Craniata</taxon>
        <taxon>Vertebrata</taxon>
        <taxon>Euteleostomi</taxon>
        <taxon>Amphibia</taxon>
        <taxon>Batrachia</taxon>
        <taxon>Caudata</taxon>
        <taxon>Salamandroidea</taxon>
        <taxon>Salamandridae</taxon>
        <taxon>Pleurodelinae</taxon>
        <taxon>Pleurodeles</taxon>
    </lineage>
</organism>
<dbReference type="Proteomes" id="UP001066276">
    <property type="component" value="Chromosome 10"/>
</dbReference>
<protein>
    <submittedName>
        <fullName evidence="1">Uncharacterized protein</fullName>
    </submittedName>
</protein>
<reference evidence="1" key="1">
    <citation type="journal article" date="2022" name="bioRxiv">
        <title>Sequencing and chromosome-scale assembly of the giantPleurodeles waltlgenome.</title>
        <authorList>
            <person name="Brown T."/>
            <person name="Elewa A."/>
            <person name="Iarovenko S."/>
            <person name="Subramanian E."/>
            <person name="Araus A.J."/>
            <person name="Petzold A."/>
            <person name="Susuki M."/>
            <person name="Suzuki K.-i.T."/>
            <person name="Hayashi T."/>
            <person name="Toyoda A."/>
            <person name="Oliveira C."/>
            <person name="Osipova E."/>
            <person name="Leigh N.D."/>
            <person name="Simon A."/>
            <person name="Yun M.H."/>
        </authorList>
    </citation>
    <scope>NUCLEOTIDE SEQUENCE</scope>
    <source>
        <strain evidence="1">20211129_DDA</strain>
        <tissue evidence="1">Liver</tissue>
    </source>
</reference>
<gene>
    <name evidence="1" type="ORF">NDU88_005184</name>
</gene>
<evidence type="ECO:0000313" key="1">
    <source>
        <dbReference type="EMBL" id="KAJ1100095.1"/>
    </source>
</evidence>
<accession>A0AAV7M8K2</accession>